<evidence type="ECO:0000256" key="1">
    <source>
        <dbReference type="ARBA" id="ARBA00010055"/>
    </source>
</evidence>
<proteinExistence type="inferred from homology"/>
<accession>A0A9P6LYT9</accession>
<dbReference type="GO" id="GO:0034316">
    <property type="term" value="P:negative regulation of Arp2/3 complex-mediated actin nucleation"/>
    <property type="evidence" value="ECO:0007669"/>
    <property type="project" value="TreeGrafter"/>
</dbReference>
<dbReference type="GO" id="GO:0071846">
    <property type="term" value="P:actin filament debranching"/>
    <property type="evidence" value="ECO:0007669"/>
    <property type="project" value="InterPro"/>
</dbReference>
<dbReference type="AlphaFoldDB" id="A0A9P6LYT9"/>
<comment type="similarity">
    <text evidence="1">Belongs to the actin-binding proteins ADF family. GMF subfamily.</text>
</comment>
<feature type="domain" description="ADF-H" evidence="2">
    <location>
        <begin position="1"/>
        <end position="80"/>
    </location>
</feature>
<dbReference type="Gene3D" id="3.40.20.10">
    <property type="entry name" value="Severin"/>
    <property type="match status" value="1"/>
</dbReference>
<dbReference type="InterPro" id="IPR029006">
    <property type="entry name" value="ADF-H/Gelsolin-like_dom_sf"/>
</dbReference>
<dbReference type="Proteomes" id="UP000749646">
    <property type="component" value="Unassembled WGS sequence"/>
</dbReference>
<reference evidence="3" key="1">
    <citation type="journal article" date="2020" name="Fungal Divers.">
        <title>Resolving the Mortierellaceae phylogeny through synthesis of multi-gene phylogenetics and phylogenomics.</title>
        <authorList>
            <person name="Vandepol N."/>
            <person name="Liber J."/>
            <person name="Desiro A."/>
            <person name="Na H."/>
            <person name="Kennedy M."/>
            <person name="Barry K."/>
            <person name="Grigoriev I.V."/>
            <person name="Miller A.N."/>
            <person name="O'Donnell K."/>
            <person name="Stajich J.E."/>
            <person name="Bonito G."/>
        </authorList>
    </citation>
    <scope>NUCLEOTIDE SEQUENCE</scope>
    <source>
        <strain evidence="3">MES-2147</strain>
    </source>
</reference>
<sequence>MVPDSAPRYIILSIKLDHNDGRVSYPMVFLYYAPKSVRPELNMLYAGTKAHFNRTTKAVKALDVEDDEVLNVEWLRNSLLK</sequence>
<dbReference type="SUPFAM" id="SSF55753">
    <property type="entry name" value="Actin depolymerizing proteins"/>
    <property type="match status" value="1"/>
</dbReference>
<comment type="caution">
    <text evidence="3">The sequence shown here is derived from an EMBL/GenBank/DDBJ whole genome shotgun (WGS) entry which is preliminary data.</text>
</comment>
<protein>
    <recommendedName>
        <fullName evidence="2">ADF-H domain-containing protein</fullName>
    </recommendedName>
</protein>
<dbReference type="GO" id="GO:0003779">
    <property type="term" value="F:actin binding"/>
    <property type="evidence" value="ECO:0007669"/>
    <property type="project" value="InterPro"/>
</dbReference>
<name>A0A9P6LYT9_9FUNG</name>
<dbReference type="PANTHER" id="PTHR11249:SF2">
    <property type="entry name" value="GLIA MATURATION FACTOR"/>
    <property type="match status" value="1"/>
</dbReference>
<evidence type="ECO:0000313" key="4">
    <source>
        <dbReference type="Proteomes" id="UP000749646"/>
    </source>
</evidence>
<evidence type="ECO:0000313" key="3">
    <source>
        <dbReference type="EMBL" id="KAF9952514.1"/>
    </source>
</evidence>
<evidence type="ECO:0000259" key="2">
    <source>
        <dbReference type="PROSITE" id="PS51263"/>
    </source>
</evidence>
<organism evidence="3 4">
    <name type="scientific">Modicella reniformis</name>
    <dbReference type="NCBI Taxonomy" id="1440133"/>
    <lineage>
        <taxon>Eukaryota</taxon>
        <taxon>Fungi</taxon>
        <taxon>Fungi incertae sedis</taxon>
        <taxon>Mucoromycota</taxon>
        <taxon>Mortierellomycotina</taxon>
        <taxon>Mortierellomycetes</taxon>
        <taxon>Mortierellales</taxon>
        <taxon>Mortierellaceae</taxon>
        <taxon>Modicella</taxon>
    </lineage>
</organism>
<dbReference type="InterPro" id="IPR011171">
    <property type="entry name" value="GMF"/>
</dbReference>
<dbReference type="PANTHER" id="PTHR11249">
    <property type="entry name" value="GLIAL FACTOR NATURATION FACTOR"/>
    <property type="match status" value="1"/>
</dbReference>
<dbReference type="GO" id="GO:0071933">
    <property type="term" value="F:Arp2/3 complex binding"/>
    <property type="evidence" value="ECO:0007669"/>
    <property type="project" value="InterPro"/>
</dbReference>
<keyword evidence="4" id="KW-1185">Reference proteome</keyword>
<dbReference type="InterPro" id="IPR002108">
    <property type="entry name" value="ADF-H"/>
</dbReference>
<dbReference type="Pfam" id="PF00241">
    <property type="entry name" value="Cofilin_ADF"/>
    <property type="match status" value="1"/>
</dbReference>
<dbReference type="GO" id="GO:0030864">
    <property type="term" value="C:cortical actin cytoskeleton"/>
    <property type="evidence" value="ECO:0007669"/>
    <property type="project" value="TreeGrafter"/>
</dbReference>
<dbReference type="EMBL" id="JAAAHW010006981">
    <property type="protein sequence ID" value="KAF9952514.1"/>
    <property type="molecule type" value="Genomic_DNA"/>
</dbReference>
<gene>
    <name evidence="3" type="ORF">BGZ65_005217</name>
</gene>
<dbReference type="OrthoDB" id="3919494at2759"/>
<dbReference type="PROSITE" id="PS51263">
    <property type="entry name" value="ADF_H"/>
    <property type="match status" value="1"/>
</dbReference>